<evidence type="ECO:0008006" key="5">
    <source>
        <dbReference type="Google" id="ProtNLM"/>
    </source>
</evidence>
<keyword evidence="2" id="KW-0472">Membrane</keyword>
<feature type="transmembrane region" description="Helical" evidence="2">
    <location>
        <begin position="6"/>
        <end position="26"/>
    </location>
</feature>
<dbReference type="AlphaFoldDB" id="A0A563DKV1"/>
<comment type="caution">
    <text evidence="3">The sequence shown here is derived from an EMBL/GenBank/DDBJ whole genome shotgun (WGS) entry which is preliminary data.</text>
</comment>
<accession>A0A563DKV1</accession>
<feature type="coiled-coil region" evidence="1">
    <location>
        <begin position="75"/>
        <end position="116"/>
    </location>
</feature>
<evidence type="ECO:0000313" key="3">
    <source>
        <dbReference type="EMBL" id="TWP30503.1"/>
    </source>
</evidence>
<dbReference type="EMBL" id="SELH01000011">
    <property type="protein sequence ID" value="TWP30503.1"/>
    <property type="molecule type" value="Genomic_DNA"/>
</dbReference>
<gene>
    <name evidence="3" type="ORF">ETU09_00450</name>
</gene>
<evidence type="ECO:0000313" key="4">
    <source>
        <dbReference type="Proteomes" id="UP000319499"/>
    </source>
</evidence>
<keyword evidence="1" id="KW-0175">Coiled coil</keyword>
<keyword evidence="4" id="KW-1185">Reference proteome</keyword>
<dbReference type="RefSeq" id="WP_146291173.1">
    <property type="nucleotide sequence ID" value="NZ_SELH01000011.1"/>
</dbReference>
<sequence>MKEFLTSYLGEFLSVVIAGIGGWLFGRRKQNVELKSAEIDNEIKFADYYKSLLDDLSARYEKKYLDIEQLYTGKEKLLQDEISILRSKITMLERENSELKKRIKELEKQLKDDSNRTK</sequence>
<reference evidence="3 4" key="1">
    <citation type="submission" date="2019-02" db="EMBL/GenBank/DDBJ databases">
        <title>Apibacter muscae sp. nov.: a novel member of the house fly microbiota.</title>
        <authorList>
            <person name="Park R."/>
        </authorList>
    </citation>
    <scope>NUCLEOTIDE SEQUENCE [LARGE SCALE GENOMIC DNA]</scope>
    <source>
        <strain evidence="3 4">AL1</strain>
    </source>
</reference>
<dbReference type="Proteomes" id="UP000319499">
    <property type="component" value="Unassembled WGS sequence"/>
</dbReference>
<name>A0A563DKV1_9FLAO</name>
<protein>
    <recommendedName>
        <fullName evidence="5">Cell wall anchor protein</fullName>
    </recommendedName>
</protein>
<evidence type="ECO:0000256" key="2">
    <source>
        <dbReference type="SAM" id="Phobius"/>
    </source>
</evidence>
<dbReference type="OrthoDB" id="1367676at2"/>
<organism evidence="3 4">
    <name type="scientific">Apibacter muscae</name>
    <dbReference type="NCBI Taxonomy" id="2509004"/>
    <lineage>
        <taxon>Bacteria</taxon>
        <taxon>Pseudomonadati</taxon>
        <taxon>Bacteroidota</taxon>
        <taxon>Flavobacteriia</taxon>
        <taxon>Flavobacteriales</taxon>
        <taxon>Weeksellaceae</taxon>
        <taxon>Apibacter</taxon>
    </lineage>
</organism>
<evidence type="ECO:0000256" key="1">
    <source>
        <dbReference type="SAM" id="Coils"/>
    </source>
</evidence>
<proteinExistence type="predicted"/>
<keyword evidence="2" id="KW-1133">Transmembrane helix</keyword>
<keyword evidence="2" id="KW-0812">Transmembrane</keyword>